<accession>A0A6N9YI78</accession>
<dbReference type="SUPFAM" id="SSF46689">
    <property type="entry name" value="Homeodomain-like"/>
    <property type="match status" value="1"/>
</dbReference>
<evidence type="ECO:0000313" key="6">
    <source>
        <dbReference type="EMBL" id="NED94662.1"/>
    </source>
</evidence>
<dbReference type="InterPro" id="IPR001647">
    <property type="entry name" value="HTH_TetR"/>
</dbReference>
<protein>
    <submittedName>
        <fullName evidence="6">TetR/AcrR family transcriptional regulator</fullName>
    </submittedName>
</protein>
<dbReference type="Proteomes" id="UP000469185">
    <property type="component" value="Unassembled WGS sequence"/>
</dbReference>
<dbReference type="InterPro" id="IPR050109">
    <property type="entry name" value="HTH-type_TetR-like_transc_reg"/>
</dbReference>
<keyword evidence="1" id="KW-0805">Transcription regulation</keyword>
<comment type="caution">
    <text evidence="6">The sequence shown here is derived from an EMBL/GenBank/DDBJ whole genome shotgun (WGS) entry which is preliminary data.</text>
</comment>
<dbReference type="InterPro" id="IPR009057">
    <property type="entry name" value="Homeodomain-like_sf"/>
</dbReference>
<keyword evidence="3" id="KW-0804">Transcription</keyword>
<name>A0A6N9YI78_9ACTN</name>
<evidence type="ECO:0000256" key="4">
    <source>
        <dbReference type="PROSITE-ProRule" id="PRU00335"/>
    </source>
</evidence>
<dbReference type="GO" id="GO:0003700">
    <property type="term" value="F:DNA-binding transcription factor activity"/>
    <property type="evidence" value="ECO:0007669"/>
    <property type="project" value="TreeGrafter"/>
</dbReference>
<dbReference type="RefSeq" id="WP_163816611.1">
    <property type="nucleotide sequence ID" value="NZ_JAAGOB010000002.1"/>
</dbReference>
<dbReference type="Pfam" id="PF13305">
    <property type="entry name" value="TetR_C_33"/>
    <property type="match status" value="1"/>
</dbReference>
<evidence type="ECO:0000256" key="2">
    <source>
        <dbReference type="ARBA" id="ARBA00023125"/>
    </source>
</evidence>
<dbReference type="SUPFAM" id="SSF48498">
    <property type="entry name" value="Tetracyclin repressor-like, C-terminal domain"/>
    <property type="match status" value="1"/>
</dbReference>
<evidence type="ECO:0000256" key="1">
    <source>
        <dbReference type="ARBA" id="ARBA00023015"/>
    </source>
</evidence>
<dbReference type="Pfam" id="PF00440">
    <property type="entry name" value="TetR_N"/>
    <property type="match status" value="1"/>
</dbReference>
<dbReference type="InterPro" id="IPR025996">
    <property type="entry name" value="MT1864/Rv1816-like_C"/>
</dbReference>
<dbReference type="InterPro" id="IPR036271">
    <property type="entry name" value="Tet_transcr_reg_TetR-rel_C_sf"/>
</dbReference>
<reference evidence="6 7" key="1">
    <citation type="submission" date="2020-02" db="EMBL/GenBank/DDBJ databases">
        <authorList>
            <person name="Li X.-J."/>
            <person name="Feng X.-M."/>
        </authorList>
    </citation>
    <scope>NUCLEOTIDE SEQUENCE [LARGE SCALE GENOMIC DNA]</scope>
    <source>
        <strain evidence="6 7">CGMCC 4.7225</strain>
    </source>
</reference>
<proteinExistence type="predicted"/>
<keyword evidence="7" id="KW-1185">Reference proteome</keyword>
<evidence type="ECO:0000256" key="3">
    <source>
        <dbReference type="ARBA" id="ARBA00023163"/>
    </source>
</evidence>
<organism evidence="6 7">
    <name type="scientific">Phytoactinopolyspora alkaliphila</name>
    <dbReference type="NCBI Taxonomy" id="1783498"/>
    <lineage>
        <taxon>Bacteria</taxon>
        <taxon>Bacillati</taxon>
        <taxon>Actinomycetota</taxon>
        <taxon>Actinomycetes</taxon>
        <taxon>Jiangellales</taxon>
        <taxon>Jiangellaceae</taxon>
        <taxon>Phytoactinopolyspora</taxon>
    </lineage>
</organism>
<feature type="domain" description="HTH tetR-type" evidence="5">
    <location>
        <begin position="13"/>
        <end position="73"/>
    </location>
</feature>
<gene>
    <name evidence="6" type="ORF">G1H11_04995</name>
</gene>
<evidence type="ECO:0000313" key="7">
    <source>
        <dbReference type="Proteomes" id="UP000469185"/>
    </source>
</evidence>
<dbReference type="GO" id="GO:0000976">
    <property type="term" value="F:transcription cis-regulatory region binding"/>
    <property type="evidence" value="ECO:0007669"/>
    <property type="project" value="TreeGrafter"/>
</dbReference>
<dbReference type="PROSITE" id="PS50977">
    <property type="entry name" value="HTH_TETR_2"/>
    <property type="match status" value="1"/>
</dbReference>
<feature type="DNA-binding region" description="H-T-H motif" evidence="4">
    <location>
        <begin position="36"/>
        <end position="55"/>
    </location>
</feature>
<dbReference type="EMBL" id="JAAGOB010000002">
    <property type="protein sequence ID" value="NED94662.1"/>
    <property type="molecule type" value="Genomic_DNA"/>
</dbReference>
<evidence type="ECO:0000259" key="5">
    <source>
        <dbReference type="PROSITE" id="PS50977"/>
    </source>
</evidence>
<dbReference type="Gene3D" id="1.10.357.10">
    <property type="entry name" value="Tetracycline Repressor, domain 2"/>
    <property type="match status" value="1"/>
</dbReference>
<dbReference type="AlphaFoldDB" id="A0A6N9YI78"/>
<dbReference type="PANTHER" id="PTHR30055">
    <property type="entry name" value="HTH-TYPE TRANSCRIPTIONAL REGULATOR RUTR"/>
    <property type="match status" value="1"/>
</dbReference>
<dbReference type="PANTHER" id="PTHR30055:SF243">
    <property type="entry name" value="HTH-TYPE TRANSCRIPTIONAL REGULATOR RV1816"/>
    <property type="match status" value="1"/>
</dbReference>
<sequence>MASTRGLRERVREELTREIKDVARQQLAQVGAGGLSVRAVTRELGMASSAVYRYFPSRDALLTALITDAYVGIGEAARQAESEVAREDYLGRWTAVFRSVRDWAREHPHEYALIYGSPVPGYAAPEHTAVPASEVVVLLARIAIEAAAAGNGGLPADGVADALTADVETLKSHPAVAGPGEIAEALNETPASVVLHVIDAWTMLFGAVSFELFGHYYDVLTALDDYLDRLAVKSAAPLRLTHQNG</sequence>
<keyword evidence="2 4" id="KW-0238">DNA-binding</keyword>